<sequence length="283" mass="30705">MLLRSASTPILNSLIPHSKEPFSDPDFIHQTPKSRSSTVFLSSSNSTPSLDESNKKMSRALSETDLKDLKIPSKPINNCTWNMHGLLSTIVVEEEEEEEEVGPTGGTFFLSSNSGLDLVEGVAAGGGSICGGGNGGTPGDGGGDGNDAGSQYWNSNYGSGIMDLYYQNMITANPENPLFLSNYARFLKEVRGDFVKAEEYCGRAILANPADGNVLSLYAELIWIKYEDSERAEILFNQAVEAAPNDCYVMASYARFLWDTEDEDTSDVSTNSNFLRETPIAAC</sequence>
<feature type="region of interest" description="Disordered" evidence="1">
    <location>
        <begin position="14"/>
        <end position="58"/>
    </location>
</feature>
<proteinExistence type="predicted"/>
<dbReference type="AlphaFoldDB" id="A0A8S0T4J3"/>
<evidence type="ECO:0000313" key="2">
    <source>
        <dbReference type="EMBL" id="CAA2998662.1"/>
    </source>
</evidence>
<reference evidence="2 3" key="1">
    <citation type="submission" date="2019-12" db="EMBL/GenBank/DDBJ databases">
        <authorList>
            <person name="Alioto T."/>
            <person name="Alioto T."/>
            <person name="Gomez Garrido J."/>
        </authorList>
    </citation>
    <scope>NUCLEOTIDE SEQUENCE [LARGE SCALE GENOMIC DNA]</scope>
</reference>
<dbReference type="EMBL" id="CACTIH010005600">
    <property type="protein sequence ID" value="CAA2998662.1"/>
    <property type="molecule type" value="Genomic_DNA"/>
</dbReference>
<dbReference type="Gramene" id="OE9A104919T1">
    <property type="protein sequence ID" value="OE9A104919C1"/>
    <property type="gene ID" value="OE9A104919"/>
</dbReference>
<dbReference type="PANTHER" id="PTHR26312:SF227">
    <property type="entry name" value="TETRATRICOPEPTIDE REPEAT (TPR)-LIKE SUPERFAMILY PROTEIN"/>
    <property type="match status" value="1"/>
</dbReference>
<protein>
    <submittedName>
        <fullName evidence="2">Tetratricopeptide-like helical</fullName>
    </submittedName>
</protein>
<feature type="compositionally biased region" description="Low complexity" evidence="1">
    <location>
        <begin position="34"/>
        <end position="51"/>
    </location>
</feature>
<dbReference type="OrthoDB" id="439046at2759"/>
<dbReference type="PANTHER" id="PTHR26312">
    <property type="entry name" value="TETRATRICOPEPTIDE REPEAT PROTEIN 5"/>
    <property type="match status" value="1"/>
</dbReference>
<dbReference type="InterPro" id="IPR011990">
    <property type="entry name" value="TPR-like_helical_dom_sf"/>
</dbReference>
<comment type="caution">
    <text evidence="2">The sequence shown here is derived from an EMBL/GenBank/DDBJ whole genome shotgun (WGS) entry which is preliminary data.</text>
</comment>
<evidence type="ECO:0000256" key="1">
    <source>
        <dbReference type="SAM" id="MobiDB-lite"/>
    </source>
</evidence>
<name>A0A8S0T4J3_OLEEU</name>
<keyword evidence="3" id="KW-1185">Reference proteome</keyword>
<evidence type="ECO:0000313" key="3">
    <source>
        <dbReference type="Proteomes" id="UP000594638"/>
    </source>
</evidence>
<accession>A0A8S0T4J3</accession>
<dbReference type="Gene3D" id="1.25.40.10">
    <property type="entry name" value="Tetratricopeptide repeat domain"/>
    <property type="match status" value="1"/>
</dbReference>
<dbReference type="SUPFAM" id="SSF48452">
    <property type="entry name" value="TPR-like"/>
    <property type="match status" value="1"/>
</dbReference>
<gene>
    <name evidence="2" type="ORF">OLEA9_A104919</name>
</gene>
<organism evidence="2 3">
    <name type="scientific">Olea europaea subsp. europaea</name>
    <dbReference type="NCBI Taxonomy" id="158383"/>
    <lineage>
        <taxon>Eukaryota</taxon>
        <taxon>Viridiplantae</taxon>
        <taxon>Streptophyta</taxon>
        <taxon>Embryophyta</taxon>
        <taxon>Tracheophyta</taxon>
        <taxon>Spermatophyta</taxon>
        <taxon>Magnoliopsida</taxon>
        <taxon>eudicotyledons</taxon>
        <taxon>Gunneridae</taxon>
        <taxon>Pentapetalae</taxon>
        <taxon>asterids</taxon>
        <taxon>lamiids</taxon>
        <taxon>Lamiales</taxon>
        <taxon>Oleaceae</taxon>
        <taxon>Oleeae</taxon>
        <taxon>Olea</taxon>
    </lineage>
</organism>
<dbReference type="Proteomes" id="UP000594638">
    <property type="component" value="Unassembled WGS sequence"/>
</dbReference>